<proteinExistence type="predicted"/>
<dbReference type="KEGG" id="som:SOMG_00074"/>
<dbReference type="EMBL" id="CP115611">
    <property type="protein sequence ID" value="WBW70636.1"/>
    <property type="molecule type" value="Genomic_DNA"/>
</dbReference>
<name>A0AAF0ART1_9SCHI</name>
<gene>
    <name evidence="1" type="ORF">SOMG_00074</name>
</gene>
<accession>A0AAF0ART1</accession>
<dbReference type="Proteomes" id="UP001212411">
    <property type="component" value="Chromosome 1"/>
</dbReference>
<keyword evidence="2" id="KW-1185">Reference proteome</keyword>
<reference evidence="1 2" key="1">
    <citation type="journal article" date="2023" name="G3 (Bethesda)">
        <title>A high-quality reference genome for the fission yeast Schizosaccharomyces osmophilus.</title>
        <authorList>
            <person name="Jia G.S."/>
            <person name="Zhang W.C."/>
            <person name="Liang Y."/>
            <person name="Liu X.H."/>
            <person name="Rhind N."/>
            <person name="Pidoux A."/>
            <person name="Brysch-Herzberg M."/>
            <person name="Du L.L."/>
        </authorList>
    </citation>
    <scope>NUCLEOTIDE SEQUENCE [LARGE SCALE GENOMIC DNA]</scope>
    <source>
        <strain evidence="1 2">CBS 15793</strain>
    </source>
</reference>
<evidence type="ECO:0000313" key="1">
    <source>
        <dbReference type="EMBL" id="WBW70636.1"/>
    </source>
</evidence>
<dbReference type="RefSeq" id="XP_056034879.1">
    <property type="nucleotide sequence ID" value="XM_056178872.1"/>
</dbReference>
<sequence>MNYWPYIIDKRTKVNSTTAEPPKLSTEGDNKVLAPKAAEEKHWWKVGLNRENFIKRLKDKRYRERIRTKKSMEDMGYYFY</sequence>
<dbReference type="GeneID" id="80873561"/>
<dbReference type="AlphaFoldDB" id="A0AAF0ART1"/>
<protein>
    <submittedName>
        <fullName evidence="1">Uncharacterized protein</fullName>
    </submittedName>
</protein>
<organism evidence="1 2">
    <name type="scientific">Schizosaccharomyces osmophilus</name>
    <dbReference type="NCBI Taxonomy" id="2545709"/>
    <lineage>
        <taxon>Eukaryota</taxon>
        <taxon>Fungi</taxon>
        <taxon>Dikarya</taxon>
        <taxon>Ascomycota</taxon>
        <taxon>Taphrinomycotina</taxon>
        <taxon>Schizosaccharomycetes</taxon>
        <taxon>Schizosaccharomycetales</taxon>
        <taxon>Schizosaccharomycetaceae</taxon>
        <taxon>Schizosaccharomyces</taxon>
    </lineage>
</organism>
<evidence type="ECO:0000313" key="2">
    <source>
        <dbReference type="Proteomes" id="UP001212411"/>
    </source>
</evidence>